<gene>
    <name evidence="1" type="ORF">KC01_LOCUS29098</name>
</gene>
<protein>
    <submittedName>
        <fullName evidence="1">Uncharacterized protein</fullName>
    </submittedName>
</protein>
<dbReference type="AlphaFoldDB" id="A0AAV2LP01"/>
<organism evidence="1 2">
    <name type="scientific">Knipowitschia caucasica</name>
    <name type="common">Caucasian dwarf goby</name>
    <name type="synonym">Pomatoschistus caucasicus</name>
    <dbReference type="NCBI Taxonomy" id="637954"/>
    <lineage>
        <taxon>Eukaryota</taxon>
        <taxon>Metazoa</taxon>
        <taxon>Chordata</taxon>
        <taxon>Craniata</taxon>
        <taxon>Vertebrata</taxon>
        <taxon>Euteleostomi</taxon>
        <taxon>Actinopterygii</taxon>
        <taxon>Neopterygii</taxon>
        <taxon>Teleostei</taxon>
        <taxon>Neoteleostei</taxon>
        <taxon>Acanthomorphata</taxon>
        <taxon>Gobiaria</taxon>
        <taxon>Gobiiformes</taxon>
        <taxon>Gobioidei</taxon>
        <taxon>Gobiidae</taxon>
        <taxon>Gobiinae</taxon>
        <taxon>Knipowitschia</taxon>
    </lineage>
</organism>
<dbReference type="EMBL" id="OZ035825">
    <property type="protein sequence ID" value="CAL1601062.1"/>
    <property type="molecule type" value="Genomic_DNA"/>
</dbReference>
<reference evidence="1 2" key="1">
    <citation type="submission" date="2024-04" db="EMBL/GenBank/DDBJ databases">
        <authorList>
            <person name="Waldvogel A.-M."/>
            <person name="Schoenle A."/>
        </authorList>
    </citation>
    <scope>NUCLEOTIDE SEQUENCE [LARGE SCALE GENOMIC DNA]</scope>
</reference>
<evidence type="ECO:0000313" key="2">
    <source>
        <dbReference type="Proteomes" id="UP001497482"/>
    </source>
</evidence>
<keyword evidence="2" id="KW-1185">Reference proteome</keyword>
<evidence type="ECO:0000313" key="1">
    <source>
        <dbReference type="EMBL" id="CAL1601062.1"/>
    </source>
</evidence>
<name>A0AAV2LP01_KNICA</name>
<proteinExistence type="predicted"/>
<sequence>MTLLLGDTWPQLVPVAKAAFRSSSVVGLMPAHLPRLTALSPTTCVQEAGCAIMSLARLSNMSRWCGRARGPGLWCGHCPELSHTHPTPTADQLPRREHLVQDEVSVFGQRRGGGGLTMVLEVGESLASSQAPQGTHSEWSLTRELLMPARNRPDEQ</sequence>
<dbReference type="Proteomes" id="UP001497482">
    <property type="component" value="Chromosome 3"/>
</dbReference>
<accession>A0AAV2LP01</accession>